<dbReference type="PANTHER" id="PTHR33393:SF11">
    <property type="entry name" value="POLYGLUTAMINE SYNTHESIS ACCESSORY PROTEIN RV0574C-RELATED"/>
    <property type="match status" value="1"/>
</dbReference>
<gene>
    <name evidence="3" type="ORF">Q619_VDC00391G0001</name>
</gene>
<feature type="non-terminal residue" evidence="3">
    <location>
        <position position="151"/>
    </location>
</feature>
<evidence type="ECO:0000259" key="2">
    <source>
        <dbReference type="Pfam" id="PF09587"/>
    </source>
</evidence>
<dbReference type="SUPFAM" id="SSF56300">
    <property type="entry name" value="Metallo-dependent phosphatases"/>
    <property type="match status" value="1"/>
</dbReference>
<dbReference type="InterPro" id="IPR019079">
    <property type="entry name" value="Capsule_synth_CapA"/>
</dbReference>
<dbReference type="InterPro" id="IPR029052">
    <property type="entry name" value="Metallo-depent_PP-like"/>
</dbReference>
<name>W1V7A5_9FIRM</name>
<dbReference type="AlphaFoldDB" id="W1V7A5"/>
<reference evidence="3 4" key="1">
    <citation type="submission" date="2013-12" db="EMBL/GenBank/DDBJ databases">
        <title>A Varibaculum cambriense genome reconstructed from a premature infant gut community with otherwise low bacterial novelty that shifts toward anaerobic metabolism during the third week of life.</title>
        <authorList>
            <person name="Brown C.T."/>
            <person name="Sharon I."/>
            <person name="Thomas B.C."/>
            <person name="Castelle C.J."/>
            <person name="Morowitz M.J."/>
            <person name="Banfield J.F."/>
        </authorList>
    </citation>
    <scope>NUCLEOTIDE SEQUENCE [LARGE SCALE GENOMIC DNA]</scope>
    <source>
        <strain evidence="4">DORA_11</strain>
    </source>
</reference>
<dbReference type="PANTHER" id="PTHR33393">
    <property type="entry name" value="POLYGLUTAMINE SYNTHESIS ACCESSORY PROTEIN RV0574C-RELATED"/>
    <property type="match status" value="1"/>
</dbReference>
<proteinExistence type="inferred from homology"/>
<feature type="domain" description="Capsule synthesis protein CapA" evidence="2">
    <location>
        <begin position="28"/>
        <end position="141"/>
    </location>
</feature>
<accession>W1V7A5</accession>
<dbReference type="Proteomes" id="UP000018855">
    <property type="component" value="Unassembled WGS sequence"/>
</dbReference>
<protein>
    <submittedName>
        <fullName evidence="3">Bacterial capsule synthesis protein</fullName>
    </submittedName>
</protein>
<evidence type="ECO:0000313" key="4">
    <source>
        <dbReference type="Proteomes" id="UP000018855"/>
    </source>
</evidence>
<dbReference type="Pfam" id="PF09587">
    <property type="entry name" value="PGA_cap"/>
    <property type="match status" value="1"/>
</dbReference>
<sequence>MYIGADLVPTDINKTLFENGNGEAFVGKELYEILKQSDLNVFNLEVPLTDIETPIVKFGNNLIAPTKTINGYKALEPLFLTLANNHSLDQGVEGLTTTLNLLKQHNISHAGAGANLKEAKEPFIFEKDNVRIGFYLCTENEFTMATCHTMG</sequence>
<organism evidence="3 4">
    <name type="scientific">Veillonella dispar DORA_11</name>
    <dbReference type="NCBI Taxonomy" id="1403949"/>
    <lineage>
        <taxon>Bacteria</taxon>
        <taxon>Bacillati</taxon>
        <taxon>Bacillota</taxon>
        <taxon>Negativicutes</taxon>
        <taxon>Veillonellales</taxon>
        <taxon>Veillonellaceae</taxon>
        <taxon>Veillonella</taxon>
    </lineage>
</organism>
<comment type="caution">
    <text evidence="3">The sequence shown here is derived from an EMBL/GenBank/DDBJ whole genome shotgun (WGS) entry which is preliminary data.</text>
</comment>
<evidence type="ECO:0000313" key="3">
    <source>
        <dbReference type="EMBL" id="ETI99878.1"/>
    </source>
</evidence>
<dbReference type="InterPro" id="IPR052169">
    <property type="entry name" value="CW_Biosynth-Accessory"/>
</dbReference>
<dbReference type="EMBL" id="AZMJ01000391">
    <property type="protein sequence ID" value="ETI99878.1"/>
    <property type="molecule type" value="Genomic_DNA"/>
</dbReference>
<evidence type="ECO:0000256" key="1">
    <source>
        <dbReference type="ARBA" id="ARBA00005662"/>
    </source>
</evidence>
<comment type="similarity">
    <text evidence="1">Belongs to the CapA family.</text>
</comment>